<evidence type="ECO:0000313" key="3">
    <source>
        <dbReference type="Proteomes" id="UP000305948"/>
    </source>
</evidence>
<protein>
    <submittedName>
        <fullName evidence="2">Uncharacterized protein</fullName>
    </submittedName>
</protein>
<keyword evidence="3" id="KW-1185">Reference proteome</keyword>
<feature type="compositionally biased region" description="Polar residues" evidence="1">
    <location>
        <begin position="67"/>
        <end position="86"/>
    </location>
</feature>
<feature type="compositionally biased region" description="Low complexity" evidence="1">
    <location>
        <begin position="211"/>
        <end position="222"/>
    </location>
</feature>
<dbReference type="Proteomes" id="UP000305948">
    <property type="component" value="Unassembled WGS sequence"/>
</dbReference>
<name>A0A5C3N9P4_9AGAM</name>
<reference evidence="2 3" key="1">
    <citation type="journal article" date="2019" name="Nat. Ecol. Evol.">
        <title>Megaphylogeny resolves global patterns of mushroom evolution.</title>
        <authorList>
            <person name="Varga T."/>
            <person name="Krizsan K."/>
            <person name="Foldi C."/>
            <person name="Dima B."/>
            <person name="Sanchez-Garcia M."/>
            <person name="Sanchez-Ramirez S."/>
            <person name="Szollosi G.J."/>
            <person name="Szarkandi J.G."/>
            <person name="Papp V."/>
            <person name="Albert L."/>
            <person name="Andreopoulos W."/>
            <person name="Angelini C."/>
            <person name="Antonin V."/>
            <person name="Barry K.W."/>
            <person name="Bougher N.L."/>
            <person name="Buchanan P."/>
            <person name="Buyck B."/>
            <person name="Bense V."/>
            <person name="Catcheside P."/>
            <person name="Chovatia M."/>
            <person name="Cooper J."/>
            <person name="Damon W."/>
            <person name="Desjardin D."/>
            <person name="Finy P."/>
            <person name="Geml J."/>
            <person name="Haridas S."/>
            <person name="Hughes K."/>
            <person name="Justo A."/>
            <person name="Karasinski D."/>
            <person name="Kautmanova I."/>
            <person name="Kiss B."/>
            <person name="Kocsube S."/>
            <person name="Kotiranta H."/>
            <person name="LaButti K.M."/>
            <person name="Lechner B.E."/>
            <person name="Liimatainen K."/>
            <person name="Lipzen A."/>
            <person name="Lukacs Z."/>
            <person name="Mihaltcheva S."/>
            <person name="Morgado L.N."/>
            <person name="Niskanen T."/>
            <person name="Noordeloos M.E."/>
            <person name="Ohm R.A."/>
            <person name="Ortiz-Santana B."/>
            <person name="Ovrebo C."/>
            <person name="Racz N."/>
            <person name="Riley R."/>
            <person name="Savchenko A."/>
            <person name="Shiryaev A."/>
            <person name="Soop K."/>
            <person name="Spirin V."/>
            <person name="Szebenyi C."/>
            <person name="Tomsovsky M."/>
            <person name="Tulloss R.E."/>
            <person name="Uehling J."/>
            <person name="Grigoriev I.V."/>
            <person name="Vagvolgyi C."/>
            <person name="Papp T."/>
            <person name="Martin F.M."/>
            <person name="Miettinen O."/>
            <person name="Hibbett D.S."/>
            <person name="Nagy L.G."/>
        </authorList>
    </citation>
    <scope>NUCLEOTIDE SEQUENCE [LARGE SCALE GENOMIC DNA]</scope>
    <source>
        <strain evidence="2 3">OMC1185</strain>
    </source>
</reference>
<dbReference type="EMBL" id="ML213507">
    <property type="protein sequence ID" value="TFK53795.1"/>
    <property type="molecule type" value="Genomic_DNA"/>
</dbReference>
<feature type="compositionally biased region" description="Polar residues" evidence="1">
    <location>
        <begin position="1"/>
        <end position="11"/>
    </location>
</feature>
<sequence>MAHSNLNSIRSGSRCLSPPHACNEDHHQARRLQPPPNQTSSLRPSQYASSPSSPRTTNSRPFPSTSDPSTSANPNRRPHLQSTPTTPRRLPSSHIRYTSTSTSTCTPPLLTRARPTLAMSIQVPRTPTERGREKALSSSSSTSSPRRRSQSRSERLLRDTLRKADAHLLASLPPPPLPSRKGKEREDEGAFRPEFVQRHTAPERNHARKASVGSYSSRSSGTSGSGSGSPGPRLVRSPTCPVLGREKEGEGAPHGAVLRSRLEGVLRGAGVEDTPRAHLPTPAPSPPSETRVLSTKSGSPPREEEAMLTPPPTPPHSHSRARSYTSMNIKSAPASQMYFALPPCVSPENAVTPRPSPNFDAQSASRRCREMTGLVSFRDLEGLGCPEEEEAGEERRGWGWRVFG</sequence>
<feature type="compositionally biased region" description="Low complexity" evidence="1">
    <location>
        <begin position="49"/>
        <end position="66"/>
    </location>
</feature>
<feature type="compositionally biased region" description="Basic and acidic residues" evidence="1">
    <location>
        <begin position="151"/>
        <end position="166"/>
    </location>
</feature>
<evidence type="ECO:0000313" key="2">
    <source>
        <dbReference type="EMBL" id="TFK53795.1"/>
    </source>
</evidence>
<proteinExistence type="predicted"/>
<dbReference type="STRING" id="5364.A0A5C3N9P4"/>
<feature type="region of interest" description="Disordered" evidence="1">
    <location>
        <begin position="1"/>
        <end position="259"/>
    </location>
</feature>
<feature type="compositionally biased region" description="Low complexity" evidence="1">
    <location>
        <begin position="98"/>
        <end position="111"/>
    </location>
</feature>
<feature type="region of interest" description="Disordered" evidence="1">
    <location>
        <begin position="271"/>
        <end position="323"/>
    </location>
</feature>
<organism evidence="2 3">
    <name type="scientific">Heliocybe sulcata</name>
    <dbReference type="NCBI Taxonomy" id="5364"/>
    <lineage>
        <taxon>Eukaryota</taxon>
        <taxon>Fungi</taxon>
        <taxon>Dikarya</taxon>
        <taxon>Basidiomycota</taxon>
        <taxon>Agaricomycotina</taxon>
        <taxon>Agaricomycetes</taxon>
        <taxon>Gloeophyllales</taxon>
        <taxon>Gloeophyllaceae</taxon>
        <taxon>Heliocybe</taxon>
    </lineage>
</organism>
<evidence type="ECO:0000256" key="1">
    <source>
        <dbReference type="SAM" id="MobiDB-lite"/>
    </source>
</evidence>
<gene>
    <name evidence="2" type="ORF">OE88DRAFT_1656108</name>
</gene>
<feature type="compositionally biased region" description="Polar residues" evidence="1">
    <location>
        <begin position="38"/>
        <end position="48"/>
    </location>
</feature>
<accession>A0A5C3N9P4</accession>
<dbReference type="AlphaFoldDB" id="A0A5C3N9P4"/>
<feature type="compositionally biased region" description="Basic and acidic residues" evidence="1">
    <location>
        <begin position="181"/>
        <end position="205"/>
    </location>
</feature>